<dbReference type="EMBL" id="CAEZWY010000111">
    <property type="protein sequence ID" value="CAB4676084.1"/>
    <property type="molecule type" value="Genomic_DNA"/>
</dbReference>
<dbReference type="EMBL" id="CAFAAT010000012">
    <property type="protein sequence ID" value="CAB4799130.1"/>
    <property type="molecule type" value="Genomic_DNA"/>
</dbReference>
<comment type="cofactor">
    <cofactor evidence="1">
        <name>Mg(2+)</name>
        <dbReference type="ChEBI" id="CHEBI:18420"/>
    </cofactor>
</comment>
<comment type="catalytic activity">
    <reaction evidence="9">
        <text>a 5'-end NAD(+)-phospho-ribonucleoside in mRNA + H2O = a 5'-end phospho-adenosine-phospho-ribonucleoside in mRNA + beta-nicotinamide D-ribonucleotide + 2 H(+)</text>
        <dbReference type="Rhea" id="RHEA:60876"/>
        <dbReference type="Rhea" id="RHEA-COMP:15698"/>
        <dbReference type="Rhea" id="RHEA-COMP:15719"/>
        <dbReference type="ChEBI" id="CHEBI:14649"/>
        <dbReference type="ChEBI" id="CHEBI:15377"/>
        <dbReference type="ChEBI" id="CHEBI:15378"/>
        <dbReference type="ChEBI" id="CHEBI:144029"/>
        <dbReference type="ChEBI" id="CHEBI:144051"/>
    </reaction>
    <physiologicalReaction direction="left-to-right" evidence="9">
        <dbReference type="Rhea" id="RHEA:60877"/>
    </physiologicalReaction>
</comment>
<dbReference type="InterPro" id="IPR020084">
    <property type="entry name" value="NUDIX_hydrolase_CS"/>
</dbReference>
<dbReference type="SUPFAM" id="SSF55811">
    <property type="entry name" value="Nudix"/>
    <property type="match status" value="1"/>
</dbReference>
<sequence length="318" mass="35467">MSAESGFKELDLALSRTKLDRAAHLRLDKNALDEMWLRAEIAQISGDRFRILTDEDGRKISLEFLNATQIKEEIGERYFLGIAESGKPYFLWHTPFNESAKPTSGIFKGLREIGSFLNDLEIGIAAHGLALSQWHDAHPMCAICGAKTESVQGGSVRECVVDRKQHHPRTDPAIIVLVKDNSDRVLLGHQKIWPTNRFSTLAGFVEPGESFERCVRREVFEEAGVNVVSMNYLGSQPWPFPASIMIAYEALIDNPQAAKGDGQEIEEVRWFSRAEMKAAVDAAQIILPPTISVARAMINRWYGPDSANDLTGGEAWRS</sequence>
<keyword evidence="7" id="KW-0460">Magnesium</keyword>
<dbReference type="EC" id="3.6.1.22" evidence="4"/>
<dbReference type="PROSITE" id="PS00893">
    <property type="entry name" value="NUDIX_BOX"/>
    <property type="match status" value="1"/>
</dbReference>
<name>A0A6J6MT20_9ZZZZ</name>
<dbReference type="PROSITE" id="PS51462">
    <property type="entry name" value="NUDIX"/>
    <property type="match status" value="1"/>
</dbReference>
<evidence type="ECO:0000256" key="7">
    <source>
        <dbReference type="ARBA" id="ARBA00022842"/>
    </source>
</evidence>
<dbReference type="AlphaFoldDB" id="A0A6J6MT20"/>
<evidence type="ECO:0000313" key="12">
    <source>
        <dbReference type="EMBL" id="CAB4738981.1"/>
    </source>
</evidence>
<dbReference type="NCBIfam" id="NF001299">
    <property type="entry name" value="PRK00241.1"/>
    <property type="match status" value="1"/>
</dbReference>
<evidence type="ECO:0000313" key="13">
    <source>
        <dbReference type="EMBL" id="CAB4799130.1"/>
    </source>
</evidence>
<dbReference type="GO" id="GO:0006742">
    <property type="term" value="P:NADP+ catabolic process"/>
    <property type="evidence" value="ECO:0007669"/>
    <property type="project" value="TreeGrafter"/>
</dbReference>
<evidence type="ECO:0000256" key="5">
    <source>
        <dbReference type="ARBA" id="ARBA00022723"/>
    </source>
</evidence>
<dbReference type="Pfam" id="PF00293">
    <property type="entry name" value="NUDIX"/>
    <property type="match status" value="1"/>
</dbReference>
<dbReference type="EMBL" id="CAEZYX010000027">
    <property type="protein sequence ID" value="CAB4738981.1"/>
    <property type="molecule type" value="Genomic_DNA"/>
</dbReference>
<dbReference type="InterPro" id="IPR050241">
    <property type="entry name" value="NAD-cap_RNA_hydrolase_NudC"/>
</dbReference>
<accession>A0A6J6MT20</accession>
<dbReference type="InterPro" id="IPR049734">
    <property type="entry name" value="NudC-like_C"/>
</dbReference>
<dbReference type="GO" id="GO:0035529">
    <property type="term" value="F:NADH pyrophosphatase activity"/>
    <property type="evidence" value="ECO:0007669"/>
    <property type="project" value="TreeGrafter"/>
</dbReference>
<dbReference type="GO" id="GO:0005829">
    <property type="term" value="C:cytosol"/>
    <property type="evidence" value="ECO:0007669"/>
    <property type="project" value="TreeGrafter"/>
</dbReference>
<evidence type="ECO:0000313" key="14">
    <source>
        <dbReference type="EMBL" id="CAB4972590.1"/>
    </source>
</evidence>
<dbReference type="Gene3D" id="3.90.79.10">
    <property type="entry name" value="Nucleoside Triphosphate Pyrophosphohydrolase"/>
    <property type="match status" value="1"/>
</dbReference>
<evidence type="ECO:0000313" key="11">
    <source>
        <dbReference type="EMBL" id="CAB4676084.1"/>
    </source>
</evidence>
<dbReference type="InterPro" id="IPR015797">
    <property type="entry name" value="NUDIX_hydrolase-like_dom_sf"/>
</dbReference>
<proteinExistence type="inferred from homology"/>
<dbReference type="CDD" id="cd03429">
    <property type="entry name" value="NUDIX_NADH_pyrophosphatase_Nudt13"/>
    <property type="match status" value="1"/>
</dbReference>
<dbReference type="Gene3D" id="3.90.79.20">
    <property type="match status" value="1"/>
</dbReference>
<dbReference type="PANTHER" id="PTHR42904">
    <property type="entry name" value="NUDIX HYDROLASE, NUDC SUBFAMILY"/>
    <property type="match status" value="1"/>
</dbReference>
<reference evidence="11" key="1">
    <citation type="submission" date="2020-05" db="EMBL/GenBank/DDBJ databases">
        <authorList>
            <person name="Chiriac C."/>
            <person name="Salcher M."/>
            <person name="Ghai R."/>
            <person name="Kavagutti S V."/>
        </authorList>
    </citation>
    <scope>NUCLEOTIDE SEQUENCE</scope>
</reference>
<dbReference type="GO" id="GO:0046872">
    <property type="term" value="F:metal ion binding"/>
    <property type="evidence" value="ECO:0007669"/>
    <property type="project" value="UniProtKB-KW"/>
</dbReference>
<feature type="domain" description="Nudix hydrolase" evidence="10">
    <location>
        <begin position="168"/>
        <end position="293"/>
    </location>
</feature>
<evidence type="ECO:0000259" key="10">
    <source>
        <dbReference type="PROSITE" id="PS51462"/>
    </source>
</evidence>
<dbReference type="EMBL" id="CAFBOI010000014">
    <property type="protein sequence ID" value="CAB4972590.1"/>
    <property type="molecule type" value="Genomic_DNA"/>
</dbReference>
<evidence type="ECO:0000256" key="6">
    <source>
        <dbReference type="ARBA" id="ARBA00022801"/>
    </source>
</evidence>
<keyword evidence="8" id="KW-0520">NAD</keyword>
<keyword evidence="5" id="KW-0479">Metal-binding</keyword>
<comment type="similarity">
    <text evidence="3">Belongs to the Nudix hydrolase family. NudC subfamily.</text>
</comment>
<evidence type="ECO:0000256" key="4">
    <source>
        <dbReference type="ARBA" id="ARBA00012381"/>
    </source>
</evidence>
<evidence type="ECO:0000256" key="9">
    <source>
        <dbReference type="ARBA" id="ARBA00023679"/>
    </source>
</evidence>
<dbReference type="GO" id="GO:0019677">
    <property type="term" value="P:NAD+ catabolic process"/>
    <property type="evidence" value="ECO:0007669"/>
    <property type="project" value="TreeGrafter"/>
</dbReference>
<evidence type="ECO:0000256" key="3">
    <source>
        <dbReference type="ARBA" id="ARBA00009595"/>
    </source>
</evidence>
<protein>
    <recommendedName>
        <fullName evidence="4">NAD(+) diphosphatase</fullName>
        <ecNumber evidence="4">3.6.1.22</ecNumber>
    </recommendedName>
</protein>
<gene>
    <name evidence="11" type="ORF">UFOPK2312_00865</name>
    <name evidence="12" type="ORF">UFOPK2802_00423</name>
    <name evidence="13" type="ORF">UFOPK3083_00234</name>
    <name evidence="14" type="ORF">UFOPK3948_00240</name>
</gene>
<organism evidence="11">
    <name type="scientific">freshwater metagenome</name>
    <dbReference type="NCBI Taxonomy" id="449393"/>
    <lineage>
        <taxon>unclassified sequences</taxon>
        <taxon>metagenomes</taxon>
        <taxon>ecological metagenomes</taxon>
    </lineage>
</organism>
<keyword evidence="6" id="KW-0378">Hydrolase</keyword>
<comment type="cofactor">
    <cofactor evidence="2">
        <name>Zn(2+)</name>
        <dbReference type="ChEBI" id="CHEBI:29105"/>
    </cofactor>
</comment>
<evidence type="ECO:0000256" key="1">
    <source>
        <dbReference type="ARBA" id="ARBA00001946"/>
    </source>
</evidence>
<evidence type="ECO:0000256" key="2">
    <source>
        <dbReference type="ARBA" id="ARBA00001947"/>
    </source>
</evidence>
<dbReference type="PANTHER" id="PTHR42904:SF6">
    <property type="entry name" value="NAD-CAPPED RNA HYDROLASE NUDT12"/>
    <property type="match status" value="1"/>
</dbReference>
<dbReference type="InterPro" id="IPR000086">
    <property type="entry name" value="NUDIX_hydrolase_dom"/>
</dbReference>
<evidence type="ECO:0000256" key="8">
    <source>
        <dbReference type="ARBA" id="ARBA00023027"/>
    </source>
</evidence>